<organism evidence="2 3">
    <name type="scientific">Talaromyces islandicus</name>
    <name type="common">Penicillium islandicum</name>
    <dbReference type="NCBI Taxonomy" id="28573"/>
    <lineage>
        <taxon>Eukaryota</taxon>
        <taxon>Fungi</taxon>
        <taxon>Dikarya</taxon>
        <taxon>Ascomycota</taxon>
        <taxon>Pezizomycotina</taxon>
        <taxon>Eurotiomycetes</taxon>
        <taxon>Eurotiomycetidae</taxon>
        <taxon>Eurotiales</taxon>
        <taxon>Trichocomaceae</taxon>
        <taxon>Talaromyces</taxon>
        <taxon>Talaromyces sect. Islandici</taxon>
    </lineage>
</organism>
<dbReference type="Proteomes" id="UP000054383">
    <property type="component" value="Unassembled WGS sequence"/>
</dbReference>
<protein>
    <recommendedName>
        <fullName evidence="1">BTB domain-containing protein</fullName>
    </recommendedName>
</protein>
<dbReference type="Gene3D" id="3.30.710.10">
    <property type="entry name" value="Potassium Channel Kv1.1, Chain A"/>
    <property type="match status" value="1"/>
</dbReference>
<dbReference type="Pfam" id="PF00651">
    <property type="entry name" value="BTB"/>
    <property type="match status" value="1"/>
</dbReference>
<sequence>MSQNKLIKIESQDAQVESDLGASIKSYLLSGQFSDLTIRTIDQEFKVHRLVVCGQSEYFSRLYKGEWTETNTNDIPLHDDDPGAIQAMIHFMYGFDYDSSGSEHSRASPMLFTVKVYQVADKYAVPQLKQKAKEKFETIVQTCWQMDDFPVAIAEAYKCTLKTDQGLREPLVRISMEHMDTLLKNEAFVDVLENTTGFASELATILAKKKVANPKAKGYRCPGCSSKWMVDTSAGQNVTYCIGCGDSRQWSSYVVRD</sequence>
<dbReference type="InterPro" id="IPR000210">
    <property type="entry name" value="BTB/POZ_dom"/>
</dbReference>
<dbReference type="SMART" id="SM00225">
    <property type="entry name" value="BTB"/>
    <property type="match status" value="1"/>
</dbReference>
<dbReference type="OrthoDB" id="4227187at2759"/>
<keyword evidence="3" id="KW-1185">Reference proteome</keyword>
<feature type="domain" description="BTB" evidence="1">
    <location>
        <begin position="34"/>
        <end position="93"/>
    </location>
</feature>
<dbReference type="EMBL" id="CVMT01000008">
    <property type="protein sequence ID" value="CRG90850.1"/>
    <property type="molecule type" value="Genomic_DNA"/>
</dbReference>
<dbReference type="SUPFAM" id="SSF54695">
    <property type="entry name" value="POZ domain"/>
    <property type="match status" value="1"/>
</dbReference>
<dbReference type="STRING" id="28573.A0A0U1M7A5"/>
<evidence type="ECO:0000313" key="3">
    <source>
        <dbReference type="Proteomes" id="UP000054383"/>
    </source>
</evidence>
<dbReference type="InterPro" id="IPR011333">
    <property type="entry name" value="SKP1/BTB/POZ_sf"/>
</dbReference>
<accession>A0A0U1M7A5</accession>
<proteinExistence type="predicted"/>
<dbReference type="PROSITE" id="PS50097">
    <property type="entry name" value="BTB"/>
    <property type="match status" value="1"/>
</dbReference>
<dbReference type="AlphaFoldDB" id="A0A0U1M7A5"/>
<dbReference type="PANTHER" id="PTHR47843">
    <property type="entry name" value="BTB DOMAIN-CONTAINING PROTEIN-RELATED"/>
    <property type="match status" value="1"/>
</dbReference>
<dbReference type="PANTHER" id="PTHR47843:SF5">
    <property type="entry name" value="BTB_POZ DOMAIN PROTEIN"/>
    <property type="match status" value="1"/>
</dbReference>
<reference evidence="2 3" key="1">
    <citation type="submission" date="2015-04" db="EMBL/GenBank/DDBJ databases">
        <authorList>
            <person name="Syromyatnikov M.Y."/>
            <person name="Popov V.N."/>
        </authorList>
    </citation>
    <scope>NUCLEOTIDE SEQUENCE [LARGE SCALE GENOMIC DNA]</scope>
    <source>
        <strain evidence="2">WF-38-12</strain>
    </source>
</reference>
<evidence type="ECO:0000313" key="2">
    <source>
        <dbReference type="EMBL" id="CRG90850.1"/>
    </source>
</evidence>
<dbReference type="OMA" id="QLDGPWK"/>
<gene>
    <name evidence="2" type="ORF">PISL3812_07896</name>
</gene>
<evidence type="ECO:0000259" key="1">
    <source>
        <dbReference type="PROSITE" id="PS50097"/>
    </source>
</evidence>
<name>A0A0U1M7A5_TALIS</name>